<feature type="region of interest" description="Disordered" evidence="2">
    <location>
        <begin position="1"/>
        <end position="22"/>
    </location>
</feature>
<dbReference type="VEuPathDB" id="VectorBase:LLOJ007614"/>
<proteinExistence type="predicted"/>
<accession>A0A1B0CRW6</accession>
<dbReference type="GO" id="GO:0003676">
    <property type="term" value="F:nucleic acid binding"/>
    <property type="evidence" value="ECO:0007669"/>
    <property type="project" value="InterPro"/>
</dbReference>
<dbReference type="GO" id="GO:0015074">
    <property type="term" value="P:DNA integration"/>
    <property type="evidence" value="ECO:0007669"/>
    <property type="project" value="InterPro"/>
</dbReference>
<evidence type="ECO:0000313" key="4">
    <source>
        <dbReference type="EnsemblMetazoa" id="LLOJ007614-PA"/>
    </source>
</evidence>
<dbReference type="Proteomes" id="UP000092461">
    <property type="component" value="Unassembled WGS sequence"/>
</dbReference>
<organism evidence="4 5">
    <name type="scientific">Lutzomyia longipalpis</name>
    <name type="common">Sand fly</name>
    <dbReference type="NCBI Taxonomy" id="7200"/>
    <lineage>
        <taxon>Eukaryota</taxon>
        <taxon>Metazoa</taxon>
        <taxon>Ecdysozoa</taxon>
        <taxon>Arthropoda</taxon>
        <taxon>Hexapoda</taxon>
        <taxon>Insecta</taxon>
        <taxon>Pterygota</taxon>
        <taxon>Neoptera</taxon>
        <taxon>Endopterygota</taxon>
        <taxon>Diptera</taxon>
        <taxon>Nematocera</taxon>
        <taxon>Psychodoidea</taxon>
        <taxon>Psychodidae</taxon>
        <taxon>Lutzomyia</taxon>
        <taxon>Lutzomyia</taxon>
    </lineage>
</organism>
<feature type="domain" description="Integrase catalytic" evidence="3">
    <location>
        <begin position="264"/>
        <end position="376"/>
    </location>
</feature>
<dbReference type="InterPro" id="IPR050951">
    <property type="entry name" value="Retrovirus_Pol_polyprotein"/>
</dbReference>
<dbReference type="Gene3D" id="3.30.420.10">
    <property type="entry name" value="Ribonuclease H-like superfamily/Ribonuclease H"/>
    <property type="match status" value="1"/>
</dbReference>
<dbReference type="EC" id="2.7.7.49" evidence="1"/>
<name>A0A1B0CRW6_LUTLO</name>
<feature type="compositionally biased region" description="Low complexity" evidence="2">
    <location>
        <begin position="548"/>
        <end position="560"/>
    </location>
</feature>
<reference evidence="4" key="1">
    <citation type="submission" date="2020-05" db="UniProtKB">
        <authorList>
            <consortium name="EnsemblMetazoa"/>
        </authorList>
    </citation>
    <scope>IDENTIFICATION</scope>
    <source>
        <strain evidence="4">Jacobina</strain>
    </source>
</reference>
<dbReference type="GO" id="GO:0003964">
    <property type="term" value="F:RNA-directed DNA polymerase activity"/>
    <property type="evidence" value="ECO:0007669"/>
    <property type="project" value="UniProtKB-EC"/>
</dbReference>
<dbReference type="FunFam" id="1.10.340.70:FF:000003">
    <property type="entry name" value="Protein CBG25708"/>
    <property type="match status" value="1"/>
</dbReference>
<dbReference type="Pfam" id="PF00665">
    <property type="entry name" value="rve"/>
    <property type="match status" value="1"/>
</dbReference>
<keyword evidence="5" id="KW-1185">Reference proteome</keyword>
<dbReference type="EMBL" id="AJWK01025380">
    <property type="status" value="NOT_ANNOTATED_CDS"/>
    <property type="molecule type" value="Genomic_DNA"/>
</dbReference>
<dbReference type="PROSITE" id="PS50994">
    <property type="entry name" value="INTEGRASE"/>
    <property type="match status" value="1"/>
</dbReference>
<dbReference type="AlphaFoldDB" id="A0A1B0CRW6"/>
<dbReference type="Gene3D" id="1.10.340.70">
    <property type="match status" value="1"/>
</dbReference>
<evidence type="ECO:0000256" key="2">
    <source>
        <dbReference type="SAM" id="MobiDB-lite"/>
    </source>
</evidence>
<dbReference type="PANTHER" id="PTHR37984">
    <property type="entry name" value="PROTEIN CBG26694"/>
    <property type="match status" value="1"/>
</dbReference>
<protein>
    <recommendedName>
        <fullName evidence="1">RNA-directed DNA polymerase</fullName>
        <ecNumber evidence="1">2.7.7.49</ecNumber>
    </recommendedName>
</protein>
<sequence>MNNNPDNPDRQQREAMGNVAETPKRVLVKPPPPIVLGVNNKTAWEEFEDAFEWYAMAMELDEQPPRIQVAVFMRTLGSAVKDIFANFAYDLAVKYVKGSLIPIADTLSRDCAQIMTDEMDDEEELEVNSMTCLSDAALERYKISTQEDPILAKLIKFIMKGWPDTVEEVPKAIRSYFTFKDELSIAEGLIFKGEKVVVPESERKQALNDIHTGHIGIQASLRRAREFLFWPGMCAQIQEMLGKCGICEKNQRANQKQTVIMKRVPDYPFEIVATDLFSFRKKEYILMVDSYSGYYDFKMLPNTTSEAVIKFLKDKFADHGIPLEVHSDGGPQFSSKEFRDFSREWKFNHIMSSPYFARSSGLAERYVQTAKNLLKKCHEDGQDVKLALLLSRNTPGEGLRSPAERLFSRKTRNPLCVNRTLLKPDTVNDNTERLQEKRDAQKEYADVGARDFQELPEGTRVRVQDKDKTWSTGTVVEQKSGRSYNVKMDDGRRVWRNRHFLHETTSEIPPKAPPMSHHPPAADANSHPEPTPNVTPTPQSCPAPLPTGNSSNGSSNRPSSVPQGSQVITTRSGRVVRPPNRLDL</sequence>
<dbReference type="SUPFAM" id="SSF53098">
    <property type="entry name" value="Ribonuclease H-like"/>
    <property type="match status" value="1"/>
</dbReference>
<dbReference type="InterPro" id="IPR012337">
    <property type="entry name" value="RNaseH-like_sf"/>
</dbReference>
<dbReference type="InterPro" id="IPR001584">
    <property type="entry name" value="Integrase_cat-core"/>
</dbReference>
<dbReference type="InterPro" id="IPR036397">
    <property type="entry name" value="RNaseH_sf"/>
</dbReference>
<dbReference type="VEuPathDB" id="VectorBase:LLONM1_007008"/>
<evidence type="ECO:0000259" key="3">
    <source>
        <dbReference type="PROSITE" id="PS50994"/>
    </source>
</evidence>
<dbReference type="EMBL" id="AJWK01025381">
    <property type="status" value="NOT_ANNOTATED_CDS"/>
    <property type="molecule type" value="Genomic_DNA"/>
</dbReference>
<dbReference type="Pfam" id="PF17921">
    <property type="entry name" value="Integrase_H2C2"/>
    <property type="match status" value="1"/>
</dbReference>
<feature type="region of interest" description="Disordered" evidence="2">
    <location>
        <begin position="503"/>
        <end position="584"/>
    </location>
</feature>
<feature type="compositionally biased region" description="Pro residues" evidence="2">
    <location>
        <begin position="529"/>
        <end position="545"/>
    </location>
</feature>
<evidence type="ECO:0000256" key="1">
    <source>
        <dbReference type="ARBA" id="ARBA00012493"/>
    </source>
</evidence>
<evidence type="ECO:0000313" key="5">
    <source>
        <dbReference type="Proteomes" id="UP000092461"/>
    </source>
</evidence>
<dbReference type="PANTHER" id="PTHR37984:SF8">
    <property type="entry name" value="CCHC-TYPE DOMAIN-CONTAINING PROTEIN"/>
    <property type="match status" value="1"/>
</dbReference>
<dbReference type="InterPro" id="IPR041588">
    <property type="entry name" value="Integrase_H2C2"/>
</dbReference>
<dbReference type="EnsemblMetazoa" id="LLOJ007614-RA">
    <property type="protein sequence ID" value="LLOJ007614-PA"/>
    <property type="gene ID" value="LLOJ007614"/>
</dbReference>
<dbReference type="FunFam" id="3.30.420.10:FF:000063">
    <property type="entry name" value="Retrovirus-related Pol polyprotein from transposon 297-like Protein"/>
    <property type="match status" value="1"/>
</dbReference>
<feature type="compositionally biased region" description="Polar residues" evidence="2">
    <location>
        <begin position="561"/>
        <end position="572"/>
    </location>
</feature>